<dbReference type="EMBL" id="RBZM01000001">
    <property type="protein sequence ID" value="RKP57950.1"/>
    <property type="molecule type" value="Genomic_DNA"/>
</dbReference>
<dbReference type="Pfam" id="PF14526">
    <property type="entry name" value="Cass2"/>
    <property type="match status" value="1"/>
</dbReference>
<dbReference type="Proteomes" id="UP000282076">
    <property type="component" value="Unassembled WGS sequence"/>
</dbReference>
<name>A0A494Y5H6_9BACL</name>
<sequence length="157" mass="18368">MGEMMMKTYQIEIVTLEAKYFIGVPVTNVFDRFDSERMQEANKLFLERKNEINGIINNQEYVCPHFANDILFTYIYCMEVNEITETPNGMIGFQVPSQRYIKVRSSDQDPYAISQEYLKENGLVNNVKSLALEVFKFGEEQHLNNADIYIPIVERIM</sequence>
<accession>A0A494Y5H6</accession>
<feature type="domain" description="Integron-associated effector binding protein" evidence="1">
    <location>
        <begin position="12"/>
        <end position="152"/>
    </location>
</feature>
<dbReference type="SUPFAM" id="SSF55136">
    <property type="entry name" value="Probable bacterial effector-binding domain"/>
    <property type="match status" value="1"/>
</dbReference>
<proteinExistence type="predicted"/>
<dbReference type="InterPro" id="IPR029441">
    <property type="entry name" value="Cass2"/>
</dbReference>
<evidence type="ECO:0000259" key="1">
    <source>
        <dbReference type="Pfam" id="PF14526"/>
    </source>
</evidence>
<gene>
    <name evidence="2" type="ORF">D7Z26_00075</name>
</gene>
<keyword evidence="3" id="KW-1185">Reference proteome</keyword>
<reference evidence="2 3" key="1">
    <citation type="submission" date="2018-10" db="EMBL/GenBank/DDBJ databases">
        <title>Cohnella sp. M2MS4P-1, whole genome shotgun sequence.</title>
        <authorList>
            <person name="Tuo L."/>
        </authorList>
    </citation>
    <scope>NUCLEOTIDE SEQUENCE [LARGE SCALE GENOMIC DNA]</scope>
    <source>
        <strain evidence="2 3">M2MS4P-1</strain>
    </source>
</reference>
<dbReference type="AlphaFoldDB" id="A0A494Y5H6"/>
<dbReference type="Gene3D" id="3.20.80.10">
    <property type="entry name" value="Regulatory factor, effector binding domain"/>
    <property type="match status" value="1"/>
</dbReference>
<protein>
    <recommendedName>
        <fullName evidence="1">Integron-associated effector binding protein domain-containing protein</fullName>
    </recommendedName>
</protein>
<comment type="caution">
    <text evidence="2">The sequence shown here is derived from an EMBL/GenBank/DDBJ whole genome shotgun (WGS) entry which is preliminary data.</text>
</comment>
<evidence type="ECO:0000313" key="3">
    <source>
        <dbReference type="Proteomes" id="UP000282076"/>
    </source>
</evidence>
<dbReference type="InterPro" id="IPR011256">
    <property type="entry name" value="Reg_factor_effector_dom_sf"/>
</dbReference>
<evidence type="ECO:0000313" key="2">
    <source>
        <dbReference type="EMBL" id="RKP57950.1"/>
    </source>
</evidence>
<organism evidence="2 3">
    <name type="scientific">Cohnella endophytica</name>
    <dbReference type="NCBI Taxonomy" id="2419778"/>
    <lineage>
        <taxon>Bacteria</taxon>
        <taxon>Bacillati</taxon>
        <taxon>Bacillota</taxon>
        <taxon>Bacilli</taxon>
        <taxon>Bacillales</taxon>
        <taxon>Paenibacillaceae</taxon>
        <taxon>Cohnella</taxon>
    </lineage>
</organism>